<reference evidence="7" key="1">
    <citation type="journal article" date="2019" name="Int. J. Syst. Evol. Microbiol.">
        <title>The Global Catalogue of Microorganisms (GCM) 10K type strain sequencing project: providing services to taxonomists for standard genome sequencing and annotation.</title>
        <authorList>
            <consortium name="The Broad Institute Genomics Platform"/>
            <consortium name="The Broad Institute Genome Sequencing Center for Infectious Disease"/>
            <person name="Wu L."/>
            <person name="Ma J."/>
        </authorList>
    </citation>
    <scope>NUCLEOTIDE SEQUENCE [LARGE SCALE GENOMIC DNA]</scope>
    <source>
        <strain evidence="7">CCUG 43304</strain>
    </source>
</reference>
<dbReference type="RefSeq" id="WP_386732632.1">
    <property type="nucleotide sequence ID" value="NZ_JBHSTP010000003.1"/>
</dbReference>
<name>A0ABW1VGU7_9MICO</name>
<evidence type="ECO:0000256" key="2">
    <source>
        <dbReference type="ARBA" id="ARBA00022777"/>
    </source>
</evidence>
<protein>
    <submittedName>
        <fullName evidence="6">Sensor histidine kinase</fullName>
    </submittedName>
</protein>
<dbReference type="PANTHER" id="PTHR24421">
    <property type="entry name" value="NITRATE/NITRITE SENSOR PROTEIN NARX-RELATED"/>
    <property type="match status" value="1"/>
</dbReference>
<feature type="domain" description="Signal transduction histidine kinase subgroup 3 dimerisation and phosphoacceptor" evidence="5">
    <location>
        <begin position="190"/>
        <end position="252"/>
    </location>
</feature>
<comment type="caution">
    <text evidence="6">The sequence shown here is derived from an EMBL/GenBank/DDBJ whole genome shotgun (WGS) entry which is preliminary data.</text>
</comment>
<keyword evidence="7" id="KW-1185">Reference proteome</keyword>
<keyword evidence="4" id="KW-0812">Transmembrane</keyword>
<feature type="transmembrane region" description="Helical" evidence="4">
    <location>
        <begin position="145"/>
        <end position="166"/>
    </location>
</feature>
<evidence type="ECO:0000256" key="1">
    <source>
        <dbReference type="ARBA" id="ARBA00022679"/>
    </source>
</evidence>
<dbReference type="EMBL" id="JBHSTP010000003">
    <property type="protein sequence ID" value="MFC6357134.1"/>
    <property type="molecule type" value="Genomic_DNA"/>
</dbReference>
<evidence type="ECO:0000259" key="5">
    <source>
        <dbReference type="Pfam" id="PF07730"/>
    </source>
</evidence>
<evidence type="ECO:0000256" key="4">
    <source>
        <dbReference type="SAM" id="Phobius"/>
    </source>
</evidence>
<keyword evidence="2 6" id="KW-0418">Kinase</keyword>
<dbReference type="Gene3D" id="3.30.565.10">
    <property type="entry name" value="Histidine kinase-like ATPase, C-terminal domain"/>
    <property type="match status" value="1"/>
</dbReference>
<dbReference type="Pfam" id="PF07730">
    <property type="entry name" value="HisKA_3"/>
    <property type="match status" value="1"/>
</dbReference>
<keyword evidence="1" id="KW-0808">Transferase</keyword>
<dbReference type="InterPro" id="IPR036890">
    <property type="entry name" value="HATPase_C_sf"/>
</dbReference>
<keyword evidence="4" id="KW-1133">Transmembrane helix</keyword>
<dbReference type="InterPro" id="IPR050482">
    <property type="entry name" value="Sensor_HK_TwoCompSys"/>
</dbReference>
<keyword evidence="3" id="KW-0902">Two-component regulatory system</keyword>
<organism evidence="6 7">
    <name type="scientific">Luethyella okanaganae</name>
    <dbReference type="NCBI Taxonomy" id="69372"/>
    <lineage>
        <taxon>Bacteria</taxon>
        <taxon>Bacillati</taxon>
        <taxon>Actinomycetota</taxon>
        <taxon>Actinomycetes</taxon>
        <taxon>Micrococcales</taxon>
        <taxon>Microbacteriaceae</taxon>
        <taxon>Luethyella</taxon>
    </lineage>
</organism>
<keyword evidence="4" id="KW-0472">Membrane</keyword>
<evidence type="ECO:0000313" key="7">
    <source>
        <dbReference type="Proteomes" id="UP001596306"/>
    </source>
</evidence>
<dbReference type="Gene3D" id="1.20.5.1930">
    <property type="match status" value="1"/>
</dbReference>
<feature type="transmembrane region" description="Helical" evidence="4">
    <location>
        <begin position="32"/>
        <end position="53"/>
    </location>
</feature>
<evidence type="ECO:0000313" key="6">
    <source>
        <dbReference type="EMBL" id="MFC6357134.1"/>
    </source>
</evidence>
<feature type="transmembrane region" description="Helical" evidence="4">
    <location>
        <begin position="73"/>
        <end position="93"/>
    </location>
</feature>
<dbReference type="Proteomes" id="UP001596306">
    <property type="component" value="Unassembled WGS sequence"/>
</dbReference>
<sequence length="399" mass="42274">MVLDEAARTSIARMLRSRTFWEQRSLHPVARLLLVAAVGVLLCIAIGFIVASAEFTRYDLLAVALYAGLSAFAWHPMTAAFIVMVICSVGAVFTRSGGDLLELAIALGLVAATCAPWVIVVHVVLLSVLTADIALNGSALTGGGVFGIAGIAVIALLAGVAFRLVAARESIFVAERARVVKNLEAIAREEQERIADELHDGIAHDLTLILFHTRALPRQPDEAARQVSLTTIEESAAQALQNIQSLLSLMQDTKTEAPGAHAPRYDGHVVDASSSLGTLLKDAGIPTKVSAPSTSLTISPLAERLLTETAIEAVTNIIKHAPNSRSASIDIHAQSNLVELVVKNIASLDSALREDNPGGRGLSRARQRLARNSGHLEAGRTADGWILRATIPTVASQED</sequence>
<dbReference type="PANTHER" id="PTHR24421:SF63">
    <property type="entry name" value="SENSOR HISTIDINE KINASE DESK"/>
    <property type="match status" value="1"/>
</dbReference>
<dbReference type="GO" id="GO:0016301">
    <property type="term" value="F:kinase activity"/>
    <property type="evidence" value="ECO:0007669"/>
    <property type="project" value="UniProtKB-KW"/>
</dbReference>
<dbReference type="InterPro" id="IPR011712">
    <property type="entry name" value="Sig_transdc_His_kin_sub3_dim/P"/>
</dbReference>
<gene>
    <name evidence="6" type="ORF">ACFQB0_13570</name>
</gene>
<proteinExistence type="predicted"/>
<evidence type="ECO:0000256" key="3">
    <source>
        <dbReference type="ARBA" id="ARBA00023012"/>
    </source>
</evidence>
<feature type="transmembrane region" description="Helical" evidence="4">
    <location>
        <begin position="100"/>
        <end position="125"/>
    </location>
</feature>
<accession>A0ABW1VGU7</accession>